<evidence type="ECO:0000313" key="3">
    <source>
        <dbReference type="Proteomes" id="UP001500394"/>
    </source>
</evidence>
<dbReference type="Pfam" id="PF18942">
    <property type="entry name" value="DUF5689"/>
    <property type="match status" value="1"/>
</dbReference>
<reference evidence="3" key="1">
    <citation type="journal article" date="2019" name="Int. J. Syst. Evol. Microbiol.">
        <title>The Global Catalogue of Microorganisms (GCM) 10K type strain sequencing project: providing services to taxonomists for standard genome sequencing and annotation.</title>
        <authorList>
            <consortium name="The Broad Institute Genomics Platform"/>
            <consortium name="The Broad Institute Genome Sequencing Center for Infectious Disease"/>
            <person name="Wu L."/>
            <person name="Ma J."/>
        </authorList>
    </citation>
    <scope>NUCLEOTIDE SEQUENCE [LARGE SCALE GENOMIC DNA]</scope>
    <source>
        <strain evidence="3">JCM 17858</strain>
    </source>
</reference>
<sequence length="421" mass="47163">MLVTLFSCRKNEYESGGVLSTVMPMANIKALHIGDDVPLKKEDFKGAFELAGIVISDVDNGNFAKNELVVQNTFRGTVTGLIFSFNDESTNFKLGDSVKINIDNTVLTRKNGALKITGTDFKFDRVTKVSSSNVVTPHKVDLISLYSNFYTYESTLVQLSGMSFEGITNGQPYKGEAQFATESASRVYLYTMNTASFADKSLPLVADFVGIPTYFNPDADYYNRAKMLLKIRNSEDVFNETGAPYFGFPETFEGVSSSVKSQYIMPEIDDVVEFSTGPWRLYQAVIGDEPRYDRFNPLNGVQCIRLREKINQSAYLEMKFDLPNGASKVEVVHAIYGLYTTDPKVASAWDLEYSQDEGATWTKIGETVMETNTKNPAVVTFNVNIHGKVRFRIRKLGYDDYPNGQNGMLNIDDFNVYQNVD</sequence>
<gene>
    <name evidence="2" type="ORF">GCM10023173_08710</name>
</gene>
<dbReference type="InterPro" id="IPR043744">
    <property type="entry name" value="DUF5689"/>
</dbReference>
<proteinExistence type="predicted"/>
<evidence type="ECO:0000259" key="1">
    <source>
        <dbReference type="Pfam" id="PF18942"/>
    </source>
</evidence>
<dbReference type="Proteomes" id="UP001500394">
    <property type="component" value="Unassembled WGS sequence"/>
</dbReference>
<keyword evidence="3" id="KW-1185">Reference proteome</keyword>
<comment type="caution">
    <text evidence="2">The sequence shown here is derived from an EMBL/GenBank/DDBJ whole genome shotgun (WGS) entry which is preliminary data.</text>
</comment>
<accession>A0ABP8QYF8</accession>
<evidence type="ECO:0000313" key="2">
    <source>
        <dbReference type="EMBL" id="GAA4513270.1"/>
    </source>
</evidence>
<organism evidence="2 3">
    <name type="scientific">Sphingobacterium thermophilum</name>
    <dbReference type="NCBI Taxonomy" id="768534"/>
    <lineage>
        <taxon>Bacteria</taxon>
        <taxon>Pseudomonadati</taxon>
        <taxon>Bacteroidota</taxon>
        <taxon>Sphingobacteriia</taxon>
        <taxon>Sphingobacteriales</taxon>
        <taxon>Sphingobacteriaceae</taxon>
        <taxon>Sphingobacterium</taxon>
    </lineage>
</organism>
<name>A0ABP8QYF8_9SPHI</name>
<protein>
    <recommendedName>
        <fullName evidence="1">DUF5689 domain-containing protein</fullName>
    </recommendedName>
</protein>
<feature type="domain" description="DUF5689" evidence="1">
    <location>
        <begin position="21"/>
        <end position="237"/>
    </location>
</feature>
<dbReference type="EMBL" id="BAABGR010000006">
    <property type="protein sequence ID" value="GAA4513270.1"/>
    <property type="molecule type" value="Genomic_DNA"/>
</dbReference>